<reference evidence="1" key="1">
    <citation type="submission" date="2019-08" db="EMBL/GenBank/DDBJ databases">
        <authorList>
            <person name="Kucharzyk K."/>
            <person name="Murdoch R.W."/>
            <person name="Higgins S."/>
            <person name="Loffler F."/>
        </authorList>
    </citation>
    <scope>NUCLEOTIDE SEQUENCE</scope>
</reference>
<dbReference type="EMBL" id="VSSQ01088047">
    <property type="protein sequence ID" value="MPN34812.1"/>
    <property type="molecule type" value="Genomic_DNA"/>
</dbReference>
<accession>A0A645H8W8</accession>
<sequence>MKEINKALLDRHIFGGLDLSTLFPGYGESALYSVTECVTQKDMDTLIAALGEILA</sequence>
<dbReference type="InterPro" id="IPR015422">
    <property type="entry name" value="PyrdxlP-dep_Trfase_small"/>
</dbReference>
<proteinExistence type="predicted"/>
<dbReference type="Gene3D" id="3.90.1150.10">
    <property type="entry name" value="Aspartate Aminotransferase, domain 1"/>
    <property type="match status" value="1"/>
</dbReference>
<comment type="caution">
    <text evidence="1">The sequence shown here is derived from an EMBL/GenBank/DDBJ whole genome shotgun (WGS) entry which is preliminary data.</text>
</comment>
<evidence type="ECO:0008006" key="2">
    <source>
        <dbReference type="Google" id="ProtNLM"/>
    </source>
</evidence>
<protein>
    <recommendedName>
        <fullName evidence="2">Glycine dehydrogenase (aminomethyl-transferring)</fullName>
    </recommendedName>
</protein>
<name>A0A645H8W8_9ZZZZ</name>
<dbReference type="AlphaFoldDB" id="A0A645H8W8"/>
<gene>
    <name evidence="1" type="ORF">SDC9_182306</name>
</gene>
<evidence type="ECO:0000313" key="1">
    <source>
        <dbReference type="EMBL" id="MPN34812.1"/>
    </source>
</evidence>
<organism evidence="1">
    <name type="scientific">bioreactor metagenome</name>
    <dbReference type="NCBI Taxonomy" id="1076179"/>
    <lineage>
        <taxon>unclassified sequences</taxon>
        <taxon>metagenomes</taxon>
        <taxon>ecological metagenomes</taxon>
    </lineage>
</organism>